<protein>
    <submittedName>
        <fullName evidence="2">Uncharacterized protein</fullName>
    </submittedName>
</protein>
<dbReference type="Proteomes" id="UP000620124">
    <property type="component" value="Unassembled WGS sequence"/>
</dbReference>
<dbReference type="AlphaFoldDB" id="A0A8H6XSD5"/>
<gene>
    <name evidence="2" type="ORF">MVEN_01573300</name>
</gene>
<proteinExistence type="predicted"/>
<sequence>MPSCQWRHCNWLKISETLLMIPVQGITAYPVQRLCRSAVWMRHLRQRTKARMTVCLVSSSVQSSGSEFNAHFMNICSPKLTYLLDAATVLRNIIPRRLNPINNQEYMNICAKVHALEEEIMARFSADHALHSAPQETRALGDFQRNGSCSTFFSSLELLGRF</sequence>
<keyword evidence="1" id="KW-0732">Signal</keyword>
<dbReference type="EMBL" id="JACAZI010000013">
    <property type="protein sequence ID" value="KAF7345546.1"/>
    <property type="molecule type" value="Genomic_DNA"/>
</dbReference>
<evidence type="ECO:0000313" key="3">
    <source>
        <dbReference type="Proteomes" id="UP000620124"/>
    </source>
</evidence>
<accession>A0A8H6XSD5</accession>
<feature type="chain" id="PRO_5034034396" evidence="1">
    <location>
        <begin position="29"/>
        <end position="162"/>
    </location>
</feature>
<comment type="caution">
    <text evidence="2">The sequence shown here is derived from an EMBL/GenBank/DDBJ whole genome shotgun (WGS) entry which is preliminary data.</text>
</comment>
<feature type="signal peptide" evidence="1">
    <location>
        <begin position="1"/>
        <end position="28"/>
    </location>
</feature>
<evidence type="ECO:0000313" key="2">
    <source>
        <dbReference type="EMBL" id="KAF7345546.1"/>
    </source>
</evidence>
<organism evidence="2 3">
    <name type="scientific">Mycena venus</name>
    <dbReference type="NCBI Taxonomy" id="2733690"/>
    <lineage>
        <taxon>Eukaryota</taxon>
        <taxon>Fungi</taxon>
        <taxon>Dikarya</taxon>
        <taxon>Basidiomycota</taxon>
        <taxon>Agaricomycotina</taxon>
        <taxon>Agaricomycetes</taxon>
        <taxon>Agaricomycetidae</taxon>
        <taxon>Agaricales</taxon>
        <taxon>Marasmiineae</taxon>
        <taxon>Mycenaceae</taxon>
        <taxon>Mycena</taxon>
    </lineage>
</organism>
<name>A0A8H6XSD5_9AGAR</name>
<reference evidence="2" key="1">
    <citation type="submission" date="2020-05" db="EMBL/GenBank/DDBJ databases">
        <title>Mycena genomes resolve the evolution of fungal bioluminescence.</title>
        <authorList>
            <person name="Tsai I.J."/>
        </authorList>
    </citation>
    <scope>NUCLEOTIDE SEQUENCE</scope>
    <source>
        <strain evidence="2">CCC161011</strain>
    </source>
</reference>
<evidence type="ECO:0000256" key="1">
    <source>
        <dbReference type="SAM" id="SignalP"/>
    </source>
</evidence>
<keyword evidence="3" id="KW-1185">Reference proteome</keyword>